<feature type="transmembrane region" description="Helical" evidence="1">
    <location>
        <begin position="44"/>
        <end position="69"/>
    </location>
</feature>
<keyword evidence="1" id="KW-0472">Membrane</keyword>
<sequence length="134" mass="15028">MGGRSLMLSIDLAVRNAQQTIHAFPSKFKFICQNQRPMRTAISYLIFAAVIFGIMTLAVIQFPSTYYILFGLCDSSKEYIAGECKVNTGNWGWCATAASVQKMRQSECTTRDGLIYFDEAQAHIARQRIIKESG</sequence>
<organism evidence="2">
    <name type="scientific">marine metagenome</name>
    <dbReference type="NCBI Taxonomy" id="408172"/>
    <lineage>
        <taxon>unclassified sequences</taxon>
        <taxon>metagenomes</taxon>
        <taxon>ecological metagenomes</taxon>
    </lineage>
</organism>
<keyword evidence="1" id="KW-1133">Transmembrane helix</keyword>
<evidence type="ECO:0000256" key="1">
    <source>
        <dbReference type="SAM" id="Phobius"/>
    </source>
</evidence>
<accession>A0A381N2D3</accession>
<name>A0A381N2D3_9ZZZZ</name>
<evidence type="ECO:0000313" key="2">
    <source>
        <dbReference type="EMBL" id="SUZ47828.1"/>
    </source>
</evidence>
<dbReference type="EMBL" id="UINC01000036">
    <property type="protein sequence ID" value="SUZ47828.1"/>
    <property type="molecule type" value="Genomic_DNA"/>
</dbReference>
<proteinExistence type="predicted"/>
<reference evidence="2" key="1">
    <citation type="submission" date="2018-05" db="EMBL/GenBank/DDBJ databases">
        <authorList>
            <person name="Lanie J.A."/>
            <person name="Ng W.-L."/>
            <person name="Kazmierczak K.M."/>
            <person name="Andrzejewski T.M."/>
            <person name="Davidsen T.M."/>
            <person name="Wayne K.J."/>
            <person name="Tettelin H."/>
            <person name="Glass J.I."/>
            <person name="Rusch D."/>
            <person name="Podicherti R."/>
            <person name="Tsui H.-C.T."/>
            <person name="Winkler M.E."/>
        </authorList>
    </citation>
    <scope>NUCLEOTIDE SEQUENCE</scope>
</reference>
<gene>
    <name evidence="2" type="ORF">METZ01_LOCUS682</name>
</gene>
<protein>
    <submittedName>
        <fullName evidence="2">Uncharacterized protein</fullName>
    </submittedName>
</protein>
<keyword evidence="1" id="KW-0812">Transmembrane</keyword>
<dbReference type="AlphaFoldDB" id="A0A381N2D3"/>